<evidence type="ECO:0000256" key="1">
    <source>
        <dbReference type="ARBA" id="ARBA00001946"/>
    </source>
</evidence>
<dbReference type="EC" id="2.7.9.2" evidence="5"/>
<dbReference type="InterPro" id="IPR013815">
    <property type="entry name" value="ATP_grasp_subdomain_1"/>
</dbReference>
<evidence type="ECO:0000256" key="2">
    <source>
        <dbReference type="ARBA" id="ARBA00002988"/>
    </source>
</evidence>
<name>E1YER8_9BACT</name>
<dbReference type="Pfam" id="PF01326">
    <property type="entry name" value="PPDK_N"/>
    <property type="match status" value="1"/>
</dbReference>
<evidence type="ECO:0000256" key="14">
    <source>
        <dbReference type="ARBA" id="ARBA00047700"/>
    </source>
</evidence>
<dbReference type="EMBL" id="FR695872">
    <property type="protein sequence ID" value="CBX29062.1"/>
    <property type="molecule type" value="Genomic_DNA"/>
</dbReference>
<dbReference type="Gene3D" id="3.50.30.10">
    <property type="entry name" value="Phosphohistidine domain"/>
    <property type="match status" value="1"/>
</dbReference>
<feature type="domain" description="Pyruvate phosphate dikinase AMP/ATP-binding" evidence="16">
    <location>
        <begin position="135"/>
        <end position="423"/>
    </location>
</feature>
<dbReference type="GO" id="GO:0046872">
    <property type="term" value="F:metal ion binding"/>
    <property type="evidence" value="ECO:0007669"/>
    <property type="project" value="UniProtKB-KW"/>
</dbReference>
<dbReference type="InterPro" id="IPR036637">
    <property type="entry name" value="Phosphohistidine_dom_sf"/>
</dbReference>
<keyword evidence="8" id="KW-0479">Metal-binding</keyword>
<sequence>MKNLLLRFLPKFRRSNQHPELIKSLFSKFQIILDMNTKLLEKMAVMERALGGEYIFDKAFLESSVSEASHLVYQVIYSLNTLTENRFPELFDQFQIIKTYLEDILVGGLGPYAGRLILPYSSIRIEMWHLAGFMSASLAEFGQHLGLFAPDGFAITTTGIRTFMQKNDLYHKIKQISESLTTDKSKDRNDLLTDLINNSDIPEELEKAILDEVIKLSDRTGKNTLLMLRAENVEHETHDQFTNIYDVLPSNILDAFKQSIAGCIAKEAENYLQENPEKEISIAVAVYEKIQSKICGTVLTLDPKRLPLQVAGVAVSLDNNLYDSKETQEKVEYFSVQRFYPFDTVESVILPKELTERLADGKHSLSIMDNGHRRGSSLIRKDTLISVVDSAMAIERTFGKPHKVFWSQEETGRVVITEVRPLSSVLYDNISDELLIDELNKQLEKATVLLDGGETAQMGVTTGKLVHVTGNYHYDSFPIGAIAVSDKASPNLSPLLRRAAGLITQTGSSIGHLASLAREVHVPTIVGACNALELLKEGMIVTLDAGDCKVYHGVIEPLVRYRSSGMELYPTDPEYVILRQLLRWIIPLNLTDPDSADFNSANCRTFHDIIHFSHEMAVEELLNIRTRHKELKGIEARRLKLDVPIDIRVFDIGNGVLNSAEKELHVNDISSLPFKAFLQGINTDELFDQQAGSVGLREILSGMDKTYTALNTPAEYSGQNLAIIAENYINLTLRLGYHFNVMNAYLSENPNKNFIYYRFVGGFAYMDRRIRRVKFIAALLENMDFKVTVKTDLVIGKLKIIDRKFMESVLNILGELTAFTRQLDIKMESEKNVEEFLGLFTKRSKNIILTNRIKEQDQSCSK</sequence>
<comment type="catalytic activity">
    <reaction evidence="14">
        <text>pyruvate + ATP + H2O = phosphoenolpyruvate + AMP + phosphate + 2 H(+)</text>
        <dbReference type="Rhea" id="RHEA:11364"/>
        <dbReference type="ChEBI" id="CHEBI:15361"/>
        <dbReference type="ChEBI" id="CHEBI:15377"/>
        <dbReference type="ChEBI" id="CHEBI:15378"/>
        <dbReference type="ChEBI" id="CHEBI:30616"/>
        <dbReference type="ChEBI" id="CHEBI:43474"/>
        <dbReference type="ChEBI" id="CHEBI:58702"/>
        <dbReference type="ChEBI" id="CHEBI:456215"/>
        <dbReference type="EC" id="2.7.9.2"/>
    </reaction>
</comment>
<keyword evidence="9" id="KW-0547">Nucleotide-binding</keyword>
<feature type="domain" description="PEP-utilising enzyme mobile" evidence="15">
    <location>
        <begin position="479"/>
        <end position="545"/>
    </location>
</feature>
<proteinExistence type="inferred from homology"/>
<evidence type="ECO:0000256" key="10">
    <source>
        <dbReference type="ARBA" id="ARBA00022777"/>
    </source>
</evidence>
<evidence type="ECO:0000256" key="12">
    <source>
        <dbReference type="ARBA" id="ARBA00022842"/>
    </source>
</evidence>
<keyword evidence="11" id="KW-0067">ATP-binding</keyword>
<comment type="cofactor">
    <cofactor evidence="1">
        <name>Mg(2+)</name>
        <dbReference type="ChEBI" id="CHEBI:18420"/>
    </cofactor>
</comment>
<dbReference type="Pfam" id="PF00391">
    <property type="entry name" value="PEP-utilizers"/>
    <property type="match status" value="1"/>
</dbReference>
<dbReference type="GO" id="GO:0005524">
    <property type="term" value="F:ATP binding"/>
    <property type="evidence" value="ECO:0007669"/>
    <property type="project" value="UniProtKB-KW"/>
</dbReference>
<evidence type="ECO:0000256" key="4">
    <source>
        <dbReference type="ARBA" id="ARBA00007837"/>
    </source>
</evidence>
<evidence type="ECO:0000256" key="6">
    <source>
        <dbReference type="ARBA" id="ARBA00021623"/>
    </source>
</evidence>
<keyword evidence="10" id="KW-0418">Kinase</keyword>
<evidence type="ECO:0000259" key="15">
    <source>
        <dbReference type="Pfam" id="PF00391"/>
    </source>
</evidence>
<dbReference type="InterPro" id="IPR002192">
    <property type="entry name" value="PPDK_AMP/ATP-bd"/>
</dbReference>
<dbReference type="InterPro" id="IPR006319">
    <property type="entry name" value="PEP_synth"/>
</dbReference>
<evidence type="ECO:0000256" key="3">
    <source>
        <dbReference type="ARBA" id="ARBA00004742"/>
    </source>
</evidence>
<organism evidence="17">
    <name type="scientific">uncultured Desulfobacterium sp</name>
    <dbReference type="NCBI Taxonomy" id="201089"/>
    <lineage>
        <taxon>Bacteria</taxon>
        <taxon>Pseudomonadati</taxon>
        <taxon>Thermodesulfobacteriota</taxon>
        <taxon>Desulfobacteria</taxon>
        <taxon>Desulfobacterales</taxon>
        <taxon>Desulfobacteriaceae</taxon>
        <taxon>Desulfobacterium</taxon>
        <taxon>environmental samples</taxon>
    </lineage>
</organism>
<dbReference type="SUPFAM" id="SSF52009">
    <property type="entry name" value="Phosphohistidine domain"/>
    <property type="match status" value="1"/>
</dbReference>
<keyword evidence="12" id="KW-0460">Magnesium</keyword>
<gene>
    <name evidence="17" type="ORF">N47_J00430</name>
</gene>
<dbReference type="InterPro" id="IPR008279">
    <property type="entry name" value="PEP-util_enz_mobile_dom"/>
</dbReference>
<dbReference type="UniPathway" id="UPA00138"/>
<evidence type="ECO:0000256" key="8">
    <source>
        <dbReference type="ARBA" id="ARBA00022723"/>
    </source>
</evidence>
<comment type="similarity">
    <text evidence="4">Belongs to the PEP-utilizing enzyme family.</text>
</comment>
<dbReference type="GO" id="GO:0008986">
    <property type="term" value="F:pyruvate, water dikinase activity"/>
    <property type="evidence" value="ECO:0007669"/>
    <property type="project" value="UniProtKB-EC"/>
</dbReference>
<comment type="pathway">
    <text evidence="3">Carbohydrate biosynthesis; gluconeogenesis.</text>
</comment>
<dbReference type="PANTHER" id="PTHR43030:SF1">
    <property type="entry name" value="PHOSPHOENOLPYRUVATE SYNTHASE"/>
    <property type="match status" value="1"/>
</dbReference>
<evidence type="ECO:0000256" key="13">
    <source>
        <dbReference type="ARBA" id="ARBA00033470"/>
    </source>
</evidence>
<keyword evidence="7" id="KW-0808">Transferase</keyword>
<evidence type="ECO:0000313" key="17">
    <source>
        <dbReference type="EMBL" id="CBX29062.1"/>
    </source>
</evidence>
<evidence type="ECO:0000256" key="7">
    <source>
        <dbReference type="ARBA" id="ARBA00022679"/>
    </source>
</evidence>
<dbReference type="SUPFAM" id="SSF56059">
    <property type="entry name" value="Glutathione synthetase ATP-binding domain-like"/>
    <property type="match status" value="1"/>
</dbReference>
<dbReference type="AlphaFoldDB" id="E1YER8"/>
<evidence type="ECO:0000256" key="5">
    <source>
        <dbReference type="ARBA" id="ARBA00011996"/>
    </source>
</evidence>
<dbReference type="PANTHER" id="PTHR43030">
    <property type="entry name" value="PHOSPHOENOLPYRUVATE SYNTHASE"/>
    <property type="match status" value="1"/>
</dbReference>
<reference evidence="17" key="1">
    <citation type="journal article" date="2011" name="Environ. Microbiol.">
        <title>Genomic insights into the metabolic potential of the polycyclic aromatic hydrocarbon degrading sulfate-reducing Deltaproteobacterium N47.</title>
        <authorList>
            <person name="Bergmann F."/>
            <person name="Selesi D."/>
            <person name="Weinmaier T."/>
            <person name="Tischler P."/>
            <person name="Rattei T."/>
            <person name="Meckenstock R.U."/>
        </authorList>
    </citation>
    <scope>NUCLEOTIDE SEQUENCE</scope>
</reference>
<comment type="function">
    <text evidence="2">Catalyzes the phosphorylation of pyruvate to phosphoenolpyruvate.</text>
</comment>
<evidence type="ECO:0000256" key="11">
    <source>
        <dbReference type="ARBA" id="ARBA00022840"/>
    </source>
</evidence>
<accession>E1YER8</accession>
<dbReference type="GO" id="GO:0006094">
    <property type="term" value="P:gluconeogenesis"/>
    <property type="evidence" value="ECO:0007669"/>
    <property type="project" value="UniProtKB-UniPathway"/>
</dbReference>
<dbReference type="Gene3D" id="3.30.1490.20">
    <property type="entry name" value="ATP-grasp fold, A domain"/>
    <property type="match status" value="1"/>
</dbReference>
<protein>
    <recommendedName>
        <fullName evidence="6">Phosphoenolpyruvate synthase</fullName>
        <ecNumber evidence="5">2.7.9.2</ecNumber>
    </recommendedName>
    <alternativeName>
        <fullName evidence="13">Pyruvate, water dikinase</fullName>
    </alternativeName>
</protein>
<evidence type="ECO:0000259" key="16">
    <source>
        <dbReference type="Pfam" id="PF01326"/>
    </source>
</evidence>
<evidence type="ECO:0000256" key="9">
    <source>
        <dbReference type="ARBA" id="ARBA00022741"/>
    </source>
</evidence>